<dbReference type="Proteomes" id="UP000295727">
    <property type="component" value="Chromosome 1"/>
</dbReference>
<dbReference type="InterPro" id="IPR027417">
    <property type="entry name" value="P-loop_NTPase"/>
</dbReference>
<dbReference type="RefSeq" id="WP_134746674.1">
    <property type="nucleotide sequence ID" value="NZ_CP038148.1"/>
</dbReference>
<gene>
    <name evidence="1" type="ORF">E1956_01100</name>
</gene>
<reference evidence="1 2" key="1">
    <citation type="submission" date="2019-03" db="EMBL/GenBank/DDBJ databases">
        <title>Paraburkholderia sp. 7MH5, isolated from subtropical forest soil.</title>
        <authorList>
            <person name="Gao Z.-H."/>
            <person name="Qiu L.-H."/>
        </authorList>
    </citation>
    <scope>NUCLEOTIDE SEQUENCE [LARGE SCALE GENOMIC DNA]</scope>
    <source>
        <strain evidence="1 2">7MH5</strain>
    </source>
</reference>
<sequence length="1112" mass="120993">MRSAKHNEIPDRKLSDAVTISRQFLRSVRVDTDFGREDALSGYVCQGTAKALLENMARQLVDTRQRAFTWTGPYGGGKSSLALMLCSLVGQNAKLREKARQILALPADSAVAKAFSSRGDGWMVLPVVGKRASVISELRQALARAKGEEVGKRKASDVIADLVEAAETHKQGVLIVIDELGKFLEASAHGGDDVYFFQELAEAASRTSGKLVVVGILHQPFDAYAARLGRQAQDDWAKVQGRFVDIPLVAATDEVIELIGRAIQVGDEAIRRSASAFVDTIATAIRTRRPGAPAGLAEGLLRCWPVHPVTAALLGPISKRRFGQNERSTFGFLASREPLGFLEFLDGQPNRWESMYGPAQYWDYLRANLEPAILASPDSHRWAVACDAVDRAEAGGSPVHVDLVKAVALIEMFRNGTGLVPEESVLAVSIQGADPQEIHVALQELVHRKILIERKHLGAYGVFAGSDFDIEGAMSQARAEIGAPPLEQIASLSDLQPILAKRLYHETGTMRWFTRRIVRLANVESAVERFGAEKGAVGCFWLCLPEIGQSERSADSRAQKLSGTIQNGSAILGVPGNAERITELSLELAASDRVLNTRPELEGDAVARRELIGRMESVRAALEEELADAFSLSKWYRQGELQNRERGVSLSVIASSIAQGVFPKTPNILSELINREEPSSNSVRARKDLLYRMITHADRENLGYDGYPADAGLYYSLLQAPGLHARREDGQWSFGPPNANPRGASMEALWWATQVRLTESGSKRTLAQIYEYWAAPPYGLRAGVMPVLALALFLACRSSVAMYVGGVFTPDLSEAVIDEWLLDPQSIQFQFVEASQDEAMIVQAITESVGQASSRREAGPLDAARALVGMVVDLPEWTKRTTSISSSSQEVRGMLLRAHDPHKVLFTDLPSVLRVSAPSELIAKLRTVTDELSTSYGEMLGSVNQALLSALDHEGRSLESLHLRATTVKGITGDFRLDAFAGRLELFDGSQAAIEGLISLAVSKPSINWVDRDIDAAILQLSNWAIEFRRAEAMATLRGRPSTRRVIGVVFGASHGNDVTGSVDVSEFDVPAVDDLVKRVLAAVHKEKPEIVLAALAEAGALLMKQSKTEVA</sequence>
<proteinExistence type="predicted"/>
<evidence type="ECO:0000313" key="1">
    <source>
        <dbReference type="EMBL" id="QBQ95913.1"/>
    </source>
</evidence>
<name>A0A4P7CQE7_9BURK</name>
<accession>A0A4P7CQE7</accession>
<organism evidence="1 2">
    <name type="scientific">Paraburkholderia pallida</name>
    <dbReference type="NCBI Taxonomy" id="2547399"/>
    <lineage>
        <taxon>Bacteria</taxon>
        <taxon>Pseudomonadati</taxon>
        <taxon>Pseudomonadota</taxon>
        <taxon>Betaproteobacteria</taxon>
        <taxon>Burkholderiales</taxon>
        <taxon>Burkholderiaceae</taxon>
        <taxon>Paraburkholderia</taxon>
    </lineage>
</organism>
<keyword evidence="2" id="KW-1185">Reference proteome</keyword>
<evidence type="ECO:0000313" key="2">
    <source>
        <dbReference type="Proteomes" id="UP000295727"/>
    </source>
</evidence>
<dbReference type="AlphaFoldDB" id="A0A4P7CQE7"/>
<dbReference type="Gene3D" id="3.40.50.300">
    <property type="entry name" value="P-loop containing nucleotide triphosphate hydrolases"/>
    <property type="match status" value="1"/>
</dbReference>
<dbReference type="SUPFAM" id="SSF52540">
    <property type="entry name" value="P-loop containing nucleoside triphosphate hydrolases"/>
    <property type="match status" value="1"/>
</dbReference>
<dbReference type="GO" id="GO:0005524">
    <property type="term" value="F:ATP binding"/>
    <property type="evidence" value="ECO:0007669"/>
    <property type="project" value="UniProtKB-KW"/>
</dbReference>
<dbReference type="KEGG" id="ppai:E1956_01100"/>
<keyword evidence="1" id="KW-0067">ATP-binding</keyword>
<dbReference type="EMBL" id="CP038148">
    <property type="protein sequence ID" value="QBQ95913.1"/>
    <property type="molecule type" value="Genomic_DNA"/>
</dbReference>
<keyword evidence="1" id="KW-0547">Nucleotide-binding</keyword>
<dbReference type="OrthoDB" id="856045at2"/>
<protein>
    <submittedName>
        <fullName evidence="1">ATP-binding protein</fullName>
    </submittedName>
</protein>